<dbReference type="PROSITE" id="PS00600">
    <property type="entry name" value="AA_TRANSFER_CLASS_3"/>
    <property type="match status" value="1"/>
</dbReference>
<keyword evidence="2" id="KW-0055">Arginine biosynthesis</keyword>
<dbReference type="InterPro" id="IPR015421">
    <property type="entry name" value="PyrdxlP-dep_Trfase_major"/>
</dbReference>
<reference evidence="6 7" key="1">
    <citation type="journal article" date="2009" name="J. Bacteriol.">
        <title>Genome sequences of three Agrobacterium biovars help elucidate the evolution of multichromosome genomes in bacteria.</title>
        <authorList>
            <person name="Slater S.C."/>
            <person name="Goldman B.S."/>
            <person name="Goodner B."/>
            <person name="Setubal J.C."/>
            <person name="Farrand S.K."/>
            <person name="Nester E.W."/>
            <person name="Burr T.J."/>
            <person name="Banta L."/>
            <person name="Dickerman A.W."/>
            <person name="Paulsen I."/>
            <person name="Otten L."/>
            <person name="Suen G."/>
            <person name="Welch R."/>
            <person name="Almeida N.F."/>
            <person name="Arnold F."/>
            <person name="Burton O.T."/>
            <person name="Du Z."/>
            <person name="Ewing A."/>
            <person name="Godsy E."/>
            <person name="Heisel S."/>
            <person name="Houmiel K.L."/>
            <person name="Jhaveri J."/>
            <person name="Lu J."/>
            <person name="Miller N.M."/>
            <person name="Norton S."/>
            <person name="Chen Q."/>
            <person name="Phoolcharoen W."/>
            <person name="Ohlin V."/>
            <person name="Ondrusek D."/>
            <person name="Pride N."/>
            <person name="Stricklin S.L."/>
            <person name="Sun J."/>
            <person name="Wheeler C."/>
            <person name="Wilson L."/>
            <person name="Zhu H."/>
            <person name="Wood D.W."/>
        </authorList>
    </citation>
    <scope>NUCLEOTIDE SEQUENCE [LARGE SCALE GENOMIC DNA]</scope>
    <source>
        <strain evidence="7">K84 / ATCC BAA-868</strain>
    </source>
</reference>
<dbReference type="PANTHER" id="PTHR11986">
    <property type="entry name" value="AMINOTRANSFERASE CLASS III"/>
    <property type="match status" value="1"/>
</dbReference>
<dbReference type="EMBL" id="CP000629">
    <property type="protein sequence ID" value="ACM29278.1"/>
    <property type="molecule type" value="Genomic_DNA"/>
</dbReference>
<dbReference type="Gene3D" id="3.90.1150.10">
    <property type="entry name" value="Aspartate Aminotransferase, domain 1"/>
    <property type="match status" value="1"/>
</dbReference>
<dbReference type="RefSeq" id="WP_012649603.1">
    <property type="nucleotide sequence ID" value="NC_011983.1"/>
</dbReference>
<keyword evidence="6" id="KW-0808">Transferase</keyword>
<keyword evidence="3 6" id="KW-0032">Aminotransferase</keyword>
<dbReference type="AlphaFoldDB" id="B9JNZ8"/>
<keyword evidence="4 5" id="KW-0663">Pyridoxal phosphate</keyword>
<dbReference type="InterPro" id="IPR015422">
    <property type="entry name" value="PyrdxlP-dep_Trfase_small"/>
</dbReference>
<dbReference type="KEGG" id="ara:Arad_7871"/>
<evidence type="ECO:0000256" key="5">
    <source>
        <dbReference type="RuleBase" id="RU003560"/>
    </source>
</evidence>
<dbReference type="HOGENOM" id="CLU_016922_10_0_5"/>
<evidence type="ECO:0000256" key="4">
    <source>
        <dbReference type="ARBA" id="ARBA00022898"/>
    </source>
</evidence>
<dbReference type="PANTHER" id="PTHR11986:SF121">
    <property type="entry name" value="BLR3010 PROTEIN"/>
    <property type="match status" value="1"/>
</dbReference>
<name>B9JNZ8_RHIR8</name>
<dbReference type="eggNOG" id="COG4992">
    <property type="taxonomic scope" value="Bacteria"/>
</dbReference>
<keyword evidence="2" id="KW-0028">Amino-acid biosynthesis</keyword>
<evidence type="ECO:0000313" key="7">
    <source>
        <dbReference type="Proteomes" id="UP000001600"/>
    </source>
</evidence>
<protein>
    <submittedName>
        <fullName evidence="6">Aminotransferase class-III</fullName>
    </submittedName>
</protein>
<dbReference type="FunFam" id="3.40.640.10:FF:000004">
    <property type="entry name" value="Acetylornithine aminotransferase"/>
    <property type="match status" value="1"/>
</dbReference>
<organism evidence="6 7">
    <name type="scientific">Rhizobium rhizogenes (strain K84 / ATCC BAA-868)</name>
    <name type="common">Agrobacterium radiobacter</name>
    <dbReference type="NCBI Taxonomy" id="311403"/>
    <lineage>
        <taxon>Bacteria</taxon>
        <taxon>Pseudomonadati</taxon>
        <taxon>Pseudomonadota</taxon>
        <taxon>Alphaproteobacteria</taxon>
        <taxon>Hyphomicrobiales</taxon>
        <taxon>Rhizobiaceae</taxon>
        <taxon>Rhizobium/Agrobacterium group</taxon>
        <taxon>Rhizobium</taxon>
    </lineage>
</organism>
<accession>B9JNZ8</accession>
<dbReference type="CDD" id="cd00610">
    <property type="entry name" value="OAT_like"/>
    <property type="match status" value="1"/>
</dbReference>
<dbReference type="GO" id="GO:0008483">
    <property type="term" value="F:transaminase activity"/>
    <property type="evidence" value="ECO:0007669"/>
    <property type="project" value="UniProtKB-KW"/>
</dbReference>
<dbReference type="SUPFAM" id="SSF53383">
    <property type="entry name" value="PLP-dependent transferases"/>
    <property type="match status" value="1"/>
</dbReference>
<comment type="cofactor">
    <cofactor evidence="1">
        <name>pyridoxal 5'-phosphate</name>
        <dbReference type="ChEBI" id="CHEBI:597326"/>
    </cofactor>
</comment>
<proteinExistence type="inferred from homology"/>
<dbReference type="GO" id="GO:0042802">
    <property type="term" value="F:identical protein binding"/>
    <property type="evidence" value="ECO:0007669"/>
    <property type="project" value="TreeGrafter"/>
</dbReference>
<gene>
    <name evidence="6" type="ordered locus">Arad_7871</name>
</gene>
<dbReference type="InterPro" id="IPR050103">
    <property type="entry name" value="Class-III_PLP-dep_AT"/>
</dbReference>
<dbReference type="InterPro" id="IPR049704">
    <property type="entry name" value="Aminotrans_3_PPA_site"/>
</dbReference>
<dbReference type="GO" id="GO:0006526">
    <property type="term" value="P:L-arginine biosynthetic process"/>
    <property type="evidence" value="ECO:0007669"/>
    <property type="project" value="UniProtKB-KW"/>
</dbReference>
<dbReference type="GO" id="GO:0030170">
    <property type="term" value="F:pyridoxal phosphate binding"/>
    <property type="evidence" value="ECO:0007669"/>
    <property type="project" value="InterPro"/>
</dbReference>
<dbReference type="Pfam" id="PF00202">
    <property type="entry name" value="Aminotran_3"/>
    <property type="match status" value="1"/>
</dbReference>
<dbReference type="PIRSF" id="PIRSF000521">
    <property type="entry name" value="Transaminase_4ab_Lys_Orn"/>
    <property type="match status" value="1"/>
</dbReference>
<evidence type="ECO:0000256" key="3">
    <source>
        <dbReference type="ARBA" id="ARBA00022576"/>
    </source>
</evidence>
<comment type="similarity">
    <text evidence="5">Belongs to the class-III pyridoxal-phosphate-dependent aminotransferase family.</text>
</comment>
<evidence type="ECO:0000313" key="6">
    <source>
        <dbReference type="EMBL" id="ACM29278.1"/>
    </source>
</evidence>
<sequence>MDIISAIRDRQHEKYRLHEAYVNPFVSRLLLESGVSTDIVTAAGVQFTDREGRSYLDLNAASGVFLLGRNHPAIVQAIIAVASAGLPNLPKIDVSLLAGMLAERILSHIPHLDRVFFANSGAEATEAAMKFARAATGRNSFAFCQTGFHGLTFGALSLNASSLLKDAVGPFLGNCHAVPFNDLDALERLLASQQIAAFFVEPIQSNGIQMPLPNYLPEVQQLCKTYGTLLIADEIQTGLGRTGRFLASEHFGIKPDLVLLAKGLSGGFVPIGAVAVSAPVFDALFDRHDKRIIHGSTFARNDLAMAAGLATLAILDEEGLVTRAARLGDLLIEGLSAIIKPLGPTYRVRGRGMMIGVEMIDDHVKGNLIAPGRARQAFLELLREHAILCEDAGLERGLFILRPPLIISDQEIERVVAAFGKILEPQPVELKSAGVPR</sequence>
<dbReference type="STRING" id="311403.Arad_7871"/>
<dbReference type="Gene3D" id="3.40.640.10">
    <property type="entry name" value="Type I PLP-dependent aspartate aminotransferase-like (Major domain)"/>
    <property type="match status" value="1"/>
</dbReference>
<evidence type="ECO:0000256" key="2">
    <source>
        <dbReference type="ARBA" id="ARBA00022571"/>
    </source>
</evidence>
<dbReference type="Proteomes" id="UP000001600">
    <property type="component" value="Chromosome 2"/>
</dbReference>
<dbReference type="InterPro" id="IPR015424">
    <property type="entry name" value="PyrdxlP-dep_Trfase"/>
</dbReference>
<evidence type="ECO:0000256" key="1">
    <source>
        <dbReference type="ARBA" id="ARBA00001933"/>
    </source>
</evidence>
<dbReference type="InterPro" id="IPR005814">
    <property type="entry name" value="Aminotrans_3"/>
</dbReference>